<evidence type="ECO:0000313" key="5">
    <source>
        <dbReference type="EMBL" id="KIL53574.1"/>
    </source>
</evidence>
<dbReference type="RefSeq" id="WP_041120883.1">
    <property type="nucleotide sequence ID" value="NZ_JXRQ01000007.1"/>
</dbReference>
<evidence type="ECO:0000256" key="2">
    <source>
        <dbReference type="ARBA" id="ARBA00022679"/>
    </source>
</evidence>
<reference evidence="5 6" key="1">
    <citation type="submission" date="2015-01" db="EMBL/GenBank/DDBJ databases">
        <title>Genome sequence of Jeotgalibacillus alimentarius.</title>
        <authorList>
            <person name="Goh K.M."/>
            <person name="Chan K.-G."/>
            <person name="Yaakop A.S."/>
            <person name="Ee R."/>
            <person name="Gan H.M."/>
            <person name="Chan C.S."/>
        </authorList>
    </citation>
    <scope>NUCLEOTIDE SEQUENCE [LARGE SCALE GENOMIC DNA]</scope>
    <source>
        <strain evidence="5 6">YKJ-13</strain>
    </source>
</reference>
<dbReference type="Pfam" id="PF13649">
    <property type="entry name" value="Methyltransf_25"/>
    <property type="match status" value="1"/>
</dbReference>
<dbReference type="AlphaFoldDB" id="A0A0C2SI11"/>
<gene>
    <name evidence="5" type="ORF">KP77_01740</name>
</gene>
<keyword evidence="6" id="KW-1185">Reference proteome</keyword>
<evidence type="ECO:0000259" key="4">
    <source>
        <dbReference type="Pfam" id="PF13649"/>
    </source>
</evidence>
<accession>A0A0C2SI11</accession>
<evidence type="ECO:0000313" key="6">
    <source>
        <dbReference type="Proteomes" id="UP000031950"/>
    </source>
</evidence>
<dbReference type="Proteomes" id="UP000031950">
    <property type="component" value="Unassembled WGS sequence"/>
</dbReference>
<dbReference type="InterPro" id="IPR029063">
    <property type="entry name" value="SAM-dependent_MTases_sf"/>
</dbReference>
<dbReference type="EMBL" id="JXRQ01000007">
    <property type="protein sequence ID" value="KIL53574.1"/>
    <property type="molecule type" value="Genomic_DNA"/>
</dbReference>
<keyword evidence="1 5" id="KW-0489">Methyltransferase</keyword>
<evidence type="ECO:0000256" key="3">
    <source>
        <dbReference type="ARBA" id="ARBA00022691"/>
    </source>
</evidence>
<comment type="caution">
    <text evidence="5">The sequence shown here is derived from an EMBL/GenBank/DDBJ whole genome shotgun (WGS) entry which is preliminary data.</text>
</comment>
<sequence length="210" mass="23969">MKLEDTGERIIPDEMKPSNLMLLEHMARYQFAFPYVKGRVLDLACGSGYGSVMAAKQSKRKITSMTAVDFSQEAITYARGRYHHPMISYECHNAVDHMLPEKLGTFDCILSFETYEHIAEEEVFLKNMYEMLKPGGTLVMSTPFGEGRGKPSSEPFHTHQITKAEFTSLFDGYAYDKKTFYYQSGVLVEPFREGMNYQFGIAVCQKGEEK</sequence>
<feature type="domain" description="Methyltransferase" evidence="4">
    <location>
        <begin position="40"/>
        <end position="136"/>
    </location>
</feature>
<name>A0A0C2SI11_9BACL</name>
<evidence type="ECO:0000256" key="1">
    <source>
        <dbReference type="ARBA" id="ARBA00022603"/>
    </source>
</evidence>
<proteinExistence type="predicted"/>
<organism evidence="5 6">
    <name type="scientific">Jeotgalibacillus alimentarius</name>
    <dbReference type="NCBI Taxonomy" id="135826"/>
    <lineage>
        <taxon>Bacteria</taxon>
        <taxon>Bacillati</taxon>
        <taxon>Bacillota</taxon>
        <taxon>Bacilli</taxon>
        <taxon>Bacillales</taxon>
        <taxon>Caryophanaceae</taxon>
        <taxon>Jeotgalibacillus</taxon>
    </lineage>
</organism>
<dbReference type="PANTHER" id="PTHR43464">
    <property type="entry name" value="METHYLTRANSFERASE"/>
    <property type="match status" value="1"/>
</dbReference>
<keyword evidence="2 5" id="KW-0808">Transferase</keyword>
<dbReference type="CDD" id="cd02440">
    <property type="entry name" value="AdoMet_MTases"/>
    <property type="match status" value="1"/>
</dbReference>
<dbReference type="SUPFAM" id="SSF53335">
    <property type="entry name" value="S-adenosyl-L-methionine-dependent methyltransferases"/>
    <property type="match status" value="1"/>
</dbReference>
<dbReference type="PANTHER" id="PTHR43464:SF19">
    <property type="entry name" value="UBIQUINONE BIOSYNTHESIS O-METHYLTRANSFERASE, MITOCHONDRIAL"/>
    <property type="match status" value="1"/>
</dbReference>
<dbReference type="Gene3D" id="3.40.50.150">
    <property type="entry name" value="Vaccinia Virus protein VP39"/>
    <property type="match status" value="1"/>
</dbReference>
<dbReference type="InterPro" id="IPR041698">
    <property type="entry name" value="Methyltransf_25"/>
</dbReference>
<keyword evidence="3" id="KW-0949">S-adenosyl-L-methionine</keyword>
<dbReference type="STRING" id="135826.KP77_01740"/>
<dbReference type="GO" id="GO:0008168">
    <property type="term" value="F:methyltransferase activity"/>
    <property type="evidence" value="ECO:0007669"/>
    <property type="project" value="UniProtKB-KW"/>
</dbReference>
<dbReference type="GO" id="GO:0032259">
    <property type="term" value="P:methylation"/>
    <property type="evidence" value="ECO:0007669"/>
    <property type="project" value="UniProtKB-KW"/>
</dbReference>
<dbReference type="OrthoDB" id="8936324at2"/>
<protein>
    <submittedName>
        <fullName evidence="5">SAM-dependent methyltransferase</fullName>
    </submittedName>
</protein>
<dbReference type="PATRIC" id="fig|135826.4.peg.177"/>